<protein>
    <submittedName>
        <fullName evidence="2">Membrane protein</fullName>
    </submittedName>
</protein>
<dbReference type="AlphaFoldDB" id="A0A0C2BQL0"/>
<dbReference type="Proteomes" id="UP000031572">
    <property type="component" value="Unassembled WGS sequence"/>
</dbReference>
<evidence type="ECO:0000256" key="1">
    <source>
        <dbReference type="SAM" id="SignalP"/>
    </source>
</evidence>
<dbReference type="EMBL" id="JWJG01000028">
    <property type="protein sequence ID" value="KIF83575.1"/>
    <property type="molecule type" value="Genomic_DNA"/>
</dbReference>
<organism evidence="2 3">
    <name type="scientific">Noviherbaspirillum autotrophicum</name>
    <dbReference type="NCBI Taxonomy" id="709839"/>
    <lineage>
        <taxon>Bacteria</taxon>
        <taxon>Pseudomonadati</taxon>
        <taxon>Pseudomonadota</taxon>
        <taxon>Betaproteobacteria</taxon>
        <taxon>Burkholderiales</taxon>
        <taxon>Oxalobacteraceae</taxon>
        <taxon>Noviherbaspirillum</taxon>
    </lineage>
</organism>
<dbReference type="Gene3D" id="2.40.128.140">
    <property type="entry name" value="Outer membrane protein"/>
    <property type="match status" value="1"/>
</dbReference>
<dbReference type="OrthoDB" id="9776275at2"/>
<keyword evidence="1" id="KW-0732">Signal</keyword>
<reference evidence="2 3" key="1">
    <citation type="submission" date="2014-12" db="EMBL/GenBank/DDBJ databases">
        <title>Denitrispirillum autotrophicum gen. nov., sp. nov., Denitrifying, Facultatively Autotrophic Bacteria Isolated from Rice Paddy Soil.</title>
        <authorList>
            <person name="Ishii S."/>
            <person name="Ashida N."/>
            <person name="Ohno H."/>
            <person name="Otsuka S."/>
            <person name="Yokota A."/>
            <person name="Senoo K."/>
        </authorList>
    </citation>
    <scope>NUCLEOTIDE SEQUENCE [LARGE SCALE GENOMIC DNA]</scope>
    <source>
        <strain evidence="2 3">TSA66</strain>
    </source>
</reference>
<feature type="chain" id="PRO_5002158725" evidence="1">
    <location>
        <begin position="24"/>
        <end position="305"/>
    </location>
</feature>
<name>A0A0C2BQL0_9BURK</name>
<evidence type="ECO:0000313" key="2">
    <source>
        <dbReference type="EMBL" id="KIF83575.1"/>
    </source>
</evidence>
<gene>
    <name evidence="2" type="ORF">TSA66_08540</name>
</gene>
<dbReference type="InterPro" id="IPR037107">
    <property type="entry name" value="Put_OMP_sf"/>
</dbReference>
<comment type="caution">
    <text evidence="2">The sequence shown here is derived from an EMBL/GenBank/DDBJ whole genome shotgun (WGS) entry which is preliminary data.</text>
</comment>
<dbReference type="InterPro" id="IPR018707">
    <property type="entry name" value="LpxR"/>
</dbReference>
<accession>A0A0C2BQL0</accession>
<feature type="signal peptide" evidence="1">
    <location>
        <begin position="1"/>
        <end position="23"/>
    </location>
</feature>
<proteinExistence type="predicted"/>
<dbReference type="Pfam" id="PF09982">
    <property type="entry name" value="LpxR"/>
    <property type="match status" value="1"/>
</dbReference>
<dbReference type="STRING" id="709839.TSA66_08540"/>
<keyword evidence="3" id="KW-1185">Reference proteome</keyword>
<evidence type="ECO:0000313" key="3">
    <source>
        <dbReference type="Proteomes" id="UP000031572"/>
    </source>
</evidence>
<sequence>MAACLLFAVCAAALADSSGSLLADYRKVSAEGKTAHIVDIDNDTLLLNDNDGFYTSGMRYTQAHTLSDGVRATTFGWRIGQELYTASDIKLPPELIGPPDHPYAGWLYGGFFRDVSSADGSRATVGVDIGCLGPCAAGEWTQKNFHRVINQPEPRGWSKQVKNEVGVVLYADVAPVRWTPGTSLDVTPRFNARFGNIYTDAGAGLTVRAGRLNLLPNQPTFHGFVRADVHAVGYNATLQGGYFSDKNPHTVAPKRWIGEAEAGVVWQSAQFGARLGLVRRSNEIRDLPNSIGAQNFLRLQFSYTP</sequence>